<dbReference type="InterPro" id="IPR021341">
    <property type="entry name" value="DUF2958"/>
</dbReference>
<accession>A0A1D8A2U7</accession>
<feature type="compositionally biased region" description="Low complexity" evidence="1">
    <location>
        <begin position="105"/>
        <end position="119"/>
    </location>
</feature>
<dbReference type="Proteomes" id="UP000094626">
    <property type="component" value="Chromosome"/>
</dbReference>
<keyword evidence="3" id="KW-1185">Reference proteome</keyword>
<evidence type="ECO:0000256" key="1">
    <source>
        <dbReference type="SAM" id="MobiDB-lite"/>
    </source>
</evidence>
<dbReference type="Pfam" id="PF11171">
    <property type="entry name" value="DUF2958"/>
    <property type="match status" value="1"/>
</dbReference>
<feature type="region of interest" description="Disordered" evidence="1">
    <location>
        <begin position="105"/>
        <end position="141"/>
    </location>
</feature>
<dbReference type="EMBL" id="CP017075">
    <property type="protein sequence ID" value="AOR76390.1"/>
    <property type="molecule type" value="Genomic_DNA"/>
</dbReference>
<protein>
    <recommendedName>
        <fullName evidence="4">DUF2958 domain-containing protein</fullName>
    </recommendedName>
</protein>
<evidence type="ECO:0008006" key="4">
    <source>
        <dbReference type="Google" id="ProtNLM"/>
    </source>
</evidence>
<proteinExistence type="predicted"/>
<reference evidence="3" key="1">
    <citation type="journal article" date="2017" name="J. Biotechnol.">
        <title>Complete genome sequence of Novosphingobium resinovorum SA1, a versatile xenobiotic-degrading bacterium capable of utilizing sulfanilic acid.</title>
        <authorList>
            <person name="Hegedus B."/>
            <person name="Kos P.B."/>
            <person name="Balint B."/>
            <person name="Maroti G."/>
            <person name="Gan H.M."/>
            <person name="Perei K."/>
            <person name="Rakhely G."/>
        </authorList>
    </citation>
    <scope>NUCLEOTIDE SEQUENCE [LARGE SCALE GENOMIC DNA]</scope>
    <source>
        <strain evidence="3">SA1</strain>
    </source>
</reference>
<evidence type="ECO:0000313" key="2">
    <source>
        <dbReference type="EMBL" id="AOR76390.1"/>
    </source>
</evidence>
<gene>
    <name evidence="2" type="ORF">BES08_06215</name>
</gene>
<evidence type="ECO:0000313" key="3">
    <source>
        <dbReference type="Proteomes" id="UP000094626"/>
    </source>
</evidence>
<dbReference type="AlphaFoldDB" id="A0A1D8A2U7"/>
<sequence>MLLAANYRDAAHDPRLDAFPLVRLFNPQGAAAWLGFKMHEDEGILNGLADLGFGDPEPGLFSLREIEAVDLPPRRMPGRRIKLGPAFTTRHRLSVWTEAARAPVPVPEAAALPGGPVSDDVSEDDSETSGALRLLFRDRGP</sequence>
<name>A0A1D8A2U7_9SPHN</name>
<organism evidence="2 3">
    <name type="scientific">Novosphingobium resinovorum</name>
    <dbReference type="NCBI Taxonomy" id="158500"/>
    <lineage>
        <taxon>Bacteria</taxon>
        <taxon>Pseudomonadati</taxon>
        <taxon>Pseudomonadota</taxon>
        <taxon>Alphaproteobacteria</taxon>
        <taxon>Sphingomonadales</taxon>
        <taxon>Sphingomonadaceae</taxon>
        <taxon>Novosphingobium</taxon>
    </lineage>
</organism>
<dbReference type="KEGG" id="nre:BES08_06215"/>